<evidence type="ECO:0000313" key="2">
    <source>
        <dbReference type="Proteomes" id="UP001180489"/>
    </source>
</evidence>
<name>A0ABU2UC66_9ACTN</name>
<dbReference type="EMBL" id="JAVRFF010000001">
    <property type="protein sequence ID" value="MDT0470804.1"/>
    <property type="molecule type" value="Genomic_DNA"/>
</dbReference>
<comment type="caution">
    <text evidence="1">The sequence shown here is derived from an EMBL/GenBank/DDBJ whole genome shotgun (WGS) entry which is preliminary data.</text>
</comment>
<reference evidence="1" key="1">
    <citation type="submission" date="2024-05" db="EMBL/GenBank/DDBJ databases">
        <title>30 novel species of actinomycetes from the DSMZ collection.</title>
        <authorList>
            <person name="Nouioui I."/>
        </authorList>
    </citation>
    <scope>NUCLEOTIDE SEQUENCE</scope>
    <source>
        <strain evidence="1">DSM 41014</strain>
    </source>
</reference>
<keyword evidence="2" id="KW-1185">Reference proteome</keyword>
<gene>
    <name evidence="1" type="ORF">RM863_01440</name>
</gene>
<dbReference type="RefSeq" id="WP_311633830.1">
    <property type="nucleotide sequence ID" value="NZ_JAVRFF010000001.1"/>
</dbReference>
<proteinExistence type="predicted"/>
<evidence type="ECO:0000313" key="1">
    <source>
        <dbReference type="EMBL" id="MDT0470804.1"/>
    </source>
</evidence>
<dbReference type="Proteomes" id="UP001180489">
    <property type="component" value="Unassembled WGS sequence"/>
</dbReference>
<protein>
    <submittedName>
        <fullName evidence="1">Uncharacterized protein</fullName>
    </submittedName>
</protein>
<accession>A0ABU2UC66</accession>
<organism evidence="1 2">
    <name type="scientific">Streptomyces hintoniae</name>
    <dbReference type="NCBI Taxonomy" id="3075521"/>
    <lineage>
        <taxon>Bacteria</taxon>
        <taxon>Bacillati</taxon>
        <taxon>Actinomycetota</taxon>
        <taxon>Actinomycetes</taxon>
        <taxon>Kitasatosporales</taxon>
        <taxon>Streptomycetaceae</taxon>
        <taxon>Streptomyces</taxon>
    </lineage>
</organism>
<sequence length="56" mass="5957">MKIDFKDRNGFTVVDTGSQVSVPAKGRQTLRVAVAGAGSLDDIDHCEAHPTATADW</sequence>